<keyword evidence="6" id="KW-0238">DNA-binding</keyword>
<dbReference type="GO" id="GO:0005656">
    <property type="term" value="C:nuclear pre-replicative complex"/>
    <property type="evidence" value="ECO:0007669"/>
    <property type="project" value="TreeGrafter"/>
</dbReference>
<evidence type="ECO:0000256" key="10">
    <source>
        <dbReference type="SAM" id="MobiDB-lite"/>
    </source>
</evidence>
<accession>A0A482X3Q7</accession>
<dbReference type="InterPro" id="IPR040855">
    <property type="entry name" value="ORC_WH_C"/>
</dbReference>
<dbReference type="PANTHER" id="PTHR12748">
    <property type="entry name" value="ORIGIN RECOGNITION COMPLEX SUBUNIT 3"/>
    <property type="match status" value="1"/>
</dbReference>
<dbReference type="PANTHER" id="PTHR12748:SF0">
    <property type="entry name" value="ORIGIN RECOGNITION COMPLEX SUBUNIT 3"/>
    <property type="match status" value="1"/>
</dbReference>
<dbReference type="InterPro" id="IPR020795">
    <property type="entry name" value="ORC3"/>
</dbReference>
<dbReference type="Proteomes" id="UP000291343">
    <property type="component" value="Unassembled WGS sequence"/>
</dbReference>
<evidence type="ECO:0000259" key="11">
    <source>
        <dbReference type="Pfam" id="PF07034"/>
    </source>
</evidence>
<reference evidence="14 15" key="1">
    <citation type="journal article" date="2017" name="Gigascience">
        <title>Genome sequence of the small brown planthopper, Laodelphax striatellus.</title>
        <authorList>
            <person name="Zhu J."/>
            <person name="Jiang F."/>
            <person name="Wang X."/>
            <person name="Yang P."/>
            <person name="Bao Y."/>
            <person name="Zhao W."/>
            <person name="Wang W."/>
            <person name="Lu H."/>
            <person name="Wang Q."/>
            <person name="Cui N."/>
            <person name="Li J."/>
            <person name="Chen X."/>
            <person name="Luo L."/>
            <person name="Yu J."/>
            <person name="Kang L."/>
            <person name="Cui F."/>
        </authorList>
    </citation>
    <scope>NUCLEOTIDE SEQUENCE [LARGE SCALE GENOMIC DNA]</scope>
    <source>
        <strain evidence="14">Lst14</strain>
    </source>
</reference>
<evidence type="ECO:0000256" key="4">
    <source>
        <dbReference type="ARBA" id="ARBA00022553"/>
    </source>
</evidence>
<dbReference type="SMR" id="A0A482X3Q7"/>
<feature type="domain" description="Origin recognition complex subunit 3 winged helix C-terminal" evidence="12">
    <location>
        <begin position="578"/>
        <end position="685"/>
    </location>
</feature>
<evidence type="ECO:0000256" key="7">
    <source>
        <dbReference type="ARBA" id="ARBA00023242"/>
    </source>
</evidence>
<evidence type="ECO:0000256" key="6">
    <source>
        <dbReference type="ARBA" id="ARBA00023125"/>
    </source>
</evidence>
<dbReference type="Pfam" id="PF18137">
    <property type="entry name" value="WHD_ORC"/>
    <property type="match status" value="1"/>
</dbReference>
<comment type="function">
    <text evidence="9">Component of the origin recognition complex (ORC) that binds origins of replication. DNA-binding is ATP-dependent. The specific DNA sequences that define origins of replication have not been identified yet. ORC is required to assemble the pre-replication complex necessary to initiate DNA replication. Binds histone H3 and H4 trimethylation marks H3K9me3, H3K27me3 and H4K20me3.</text>
</comment>
<keyword evidence="4" id="KW-0597">Phosphoprotein</keyword>
<evidence type="ECO:0000256" key="2">
    <source>
        <dbReference type="ARBA" id="ARBA00010977"/>
    </source>
</evidence>
<gene>
    <name evidence="14" type="ORF">LSTR_LSTR002423</name>
</gene>
<organism evidence="14 15">
    <name type="scientific">Laodelphax striatellus</name>
    <name type="common">Small brown planthopper</name>
    <name type="synonym">Delphax striatella</name>
    <dbReference type="NCBI Taxonomy" id="195883"/>
    <lineage>
        <taxon>Eukaryota</taxon>
        <taxon>Metazoa</taxon>
        <taxon>Ecdysozoa</taxon>
        <taxon>Arthropoda</taxon>
        <taxon>Hexapoda</taxon>
        <taxon>Insecta</taxon>
        <taxon>Pterygota</taxon>
        <taxon>Neoptera</taxon>
        <taxon>Paraneoptera</taxon>
        <taxon>Hemiptera</taxon>
        <taxon>Auchenorrhyncha</taxon>
        <taxon>Fulgoroidea</taxon>
        <taxon>Delphacidae</taxon>
        <taxon>Criomorphinae</taxon>
        <taxon>Laodelphax</taxon>
    </lineage>
</organism>
<dbReference type="GO" id="GO:0006270">
    <property type="term" value="P:DNA replication initiation"/>
    <property type="evidence" value="ECO:0007669"/>
    <property type="project" value="TreeGrafter"/>
</dbReference>
<feature type="domain" description="Origin recognition complex subunit 3 N-terminal" evidence="11">
    <location>
        <begin position="3"/>
        <end position="318"/>
    </location>
</feature>
<dbReference type="AlphaFoldDB" id="A0A482X3Q7"/>
<evidence type="ECO:0000256" key="9">
    <source>
        <dbReference type="ARBA" id="ARBA00045241"/>
    </source>
</evidence>
<comment type="caution">
    <text evidence="14">The sequence shown here is derived from an EMBL/GenBank/DDBJ whole genome shotgun (WGS) entry which is preliminary data.</text>
</comment>
<dbReference type="GO" id="GO:0031261">
    <property type="term" value="C:DNA replication preinitiation complex"/>
    <property type="evidence" value="ECO:0007669"/>
    <property type="project" value="TreeGrafter"/>
</dbReference>
<evidence type="ECO:0000259" key="12">
    <source>
        <dbReference type="Pfam" id="PF18137"/>
    </source>
</evidence>
<proteinExistence type="inferred from homology"/>
<dbReference type="InParanoid" id="A0A482X3Q7"/>
<dbReference type="Pfam" id="PF19675">
    <property type="entry name" value="ORC3_ins"/>
    <property type="match status" value="1"/>
</dbReference>
<dbReference type="GO" id="GO:0003688">
    <property type="term" value="F:DNA replication origin binding"/>
    <property type="evidence" value="ECO:0007669"/>
    <property type="project" value="TreeGrafter"/>
</dbReference>
<comment type="subunit">
    <text evidence="8">Component of ORC, a complex composed of at least 6 subunits: ORC1, ORC2, ORC3, ORC4, ORC5 and ORC6. ORC is regulated in a cell-cycle dependent manner. It is sequentially assembled at the exit from anaphase of mitosis and disassembled as cells enter S phase.</text>
</comment>
<evidence type="ECO:0000256" key="3">
    <source>
        <dbReference type="ARBA" id="ARBA00019085"/>
    </source>
</evidence>
<dbReference type="InterPro" id="IPR045663">
    <property type="entry name" value="ORC3_ins"/>
</dbReference>
<name>A0A482X3Q7_LAOST</name>
<dbReference type="CDD" id="cd20704">
    <property type="entry name" value="Orc3"/>
    <property type="match status" value="1"/>
</dbReference>
<comment type="similarity">
    <text evidence="2">Belongs to the ORC3 family.</text>
</comment>
<sequence length="689" mass="77560">MSSTVSVSKGCFIFKPKDAKSRKRKSTNCLNFSSEAWYQYYSRMWSTIEKKLEEINENVSQGVLDDLAEFISKCDTVKGKISSAALLLGVNMPDHTTLFSALSNRIRANMTPHVAILDSTDFTTVRSAIEKMVALLVKEKIVDLEDVENMSIDESSDEEDDAGTVFKKSDCNLPTLASWYNEKYADKDDSNCPKLIVILTDFEGTSARVLEDFILILSQYTGRLPIVMIMGVATTASAIHKSLSHTATSQLSLRLFQSQPSVYFLNNTLDQVFLKQDCPFQLGSKVMKFLTDIFLFYDFSVDGFIKGIKYCVMRHFYGSKTNLLCYLKSDMKGAFEGLNKDNLASIEQIPSFRKYLSSLPEEKQTKIKSSSPALKEVIRNLMKELRDAISVFHTFLRMLHALVSDLPDCPLGKQYREIYSEAVTMKVSNSASYKECFKILALTSKDELLPKLDKMLEILEECNLEGESVKSLKSKLKSHRKKIENVGMEQTSRTPTKSPSKAKFNVTSRAQFKEQLAKLSETKQPANPYELARMNLLEFLRDELFESTLIPLTSLPLHEVVLFDDVASVKRRLIGAPRAALHTALNNPHHYLECDCCKLSNDGEILPTMPDVCIAYKLHLESSSLINMYDWLQSFAAVVNPNGDGGKDLDDQIQARFTQAVAELQLLGFIKPTKKKADHVVRLTWGGSA</sequence>
<keyword evidence="7" id="KW-0539">Nucleus</keyword>
<dbReference type="GO" id="GO:0005664">
    <property type="term" value="C:nuclear origin of replication recognition complex"/>
    <property type="evidence" value="ECO:0007669"/>
    <property type="project" value="InterPro"/>
</dbReference>
<comment type="subcellular location">
    <subcellularLocation>
        <location evidence="1">Nucleus</location>
    </subcellularLocation>
</comment>
<dbReference type="STRING" id="195883.A0A482X3Q7"/>
<evidence type="ECO:0000259" key="13">
    <source>
        <dbReference type="Pfam" id="PF19675"/>
    </source>
</evidence>
<evidence type="ECO:0000256" key="8">
    <source>
        <dbReference type="ARBA" id="ARBA00026084"/>
    </source>
</evidence>
<evidence type="ECO:0000256" key="1">
    <source>
        <dbReference type="ARBA" id="ARBA00004123"/>
    </source>
</evidence>
<feature type="region of interest" description="Disordered" evidence="10">
    <location>
        <begin position="481"/>
        <end position="504"/>
    </location>
</feature>
<dbReference type="InterPro" id="IPR045667">
    <property type="entry name" value="ORC3_N"/>
</dbReference>
<evidence type="ECO:0000313" key="14">
    <source>
        <dbReference type="EMBL" id="RZF40020.1"/>
    </source>
</evidence>
<dbReference type="FunCoup" id="A0A482X3Q7">
    <property type="interactions" value="1958"/>
</dbReference>
<dbReference type="Pfam" id="PF07034">
    <property type="entry name" value="ORC3_N"/>
    <property type="match status" value="1"/>
</dbReference>
<dbReference type="OrthoDB" id="10265211at2759"/>
<dbReference type="EMBL" id="QKKF02019433">
    <property type="protein sequence ID" value="RZF40020.1"/>
    <property type="molecule type" value="Genomic_DNA"/>
</dbReference>
<evidence type="ECO:0000313" key="15">
    <source>
        <dbReference type="Proteomes" id="UP000291343"/>
    </source>
</evidence>
<evidence type="ECO:0000256" key="5">
    <source>
        <dbReference type="ARBA" id="ARBA00022705"/>
    </source>
</evidence>
<protein>
    <recommendedName>
        <fullName evidence="3">Origin recognition complex subunit 3</fullName>
    </recommendedName>
</protein>
<feature type="compositionally biased region" description="Polar residues" evidence="10">
    <location>
        <begin position="488"/>
        <end position="504"/>
    </location>
</feature>
<keyword evidence="5" id="KW-0235">DNA replication</keyword>
<feature type="domain" description="Origin recognition complex subunit 3 insertion" evidence="13">
    <location>
        <begin position="338"/>
        <end position="565"/>
    </location>
</feature>
<keyword evidence="15" id="KW-1185">Reference proteome</keyword>